<keyword evidence="1" id="KW-0547">Nucleotide-binding</keyword>
<dbReference type="GO" id="GO:0005737">
    <property type="term" value="C:cytoplasm"/>
    <property type="evidence" value="ECO:0007669"/>
    <property type="project" value="TreeGrafter"/>
</dbReference>
<dbReference type="PANTHER" id="PTHR16305:SF35">
    <property type="entry name" value="TRANSCRIPTIONAL ACTIVATOR DOMAIN"/>
    <property type="match status" value="1"/>
</dbReference>
<evidence type="ECO:0000313" key="5">
    <source>
        <dbReference type="Proteomes" id="UP000306628"/>
    </source>
</evidence>
<reference evidence="4 5" key="1">
    <citation type="submission" date="2019-05" db="EMBL/GenBank/DDBJ databases">
        <title>Draft genome sequence of Nonomuraea zeae DSM 100528.</title>
        <authorList>
            <person name="Saricaoglu S."/>
            <person name="Isik K."/>
        </authorList>
    </citation>
    <scope>NUCLEOTIDE SEQUENCE [LARGE SCALE GENOMIC DNA]</scope>
    <source>
        <strain evidence="4 5">DSM 100528</strain>
    </source>
</reference>
<gene>
    <name evidence="4" type="ORF">ETD85_15165</name>
</gene>
<dbReference type="GO" id="GO:0004016">
    <property type="term" value="F:adenylate cyclase activity"/>
    <property type="evidence" value="ECO:0007669"/>
    <property type="project" value="TreeGrafter"/>
</dbReference>
<evidence type="ECO:0000313" key="4">
    <source>
        <dbReference type="EMBL" id="TMR35027.1"/>
    </source>
</evidence>
<dbReference type="EMBL" id="VCKX01000038">
    <property type="protein sequence ID" value="TMR35027.1"/>
    <property type="molecule type" value="Genomic_DNA"/>
</dbReference>
<feature type="domain" description="Orc1-like AAA ATPase" evidence="3">
    <location>
        <begin position="4"/>
        <end position="160"/>
    </location>
</feature>
<dbReference type="SUPFAM" id="SSF52540">
    <property type="entry name" value="P-loop containing nucleoside triphosphate hydrolases"/>
    <property type="match status" value="1"/>
</dbReference>
<evidence type="ECO:0000256" key="1">
    <source>
        <dbReference type="ARBA" id="ARBA00022741"/>
    </source>
</evidence>
<sequence>MLHGRSRETAAIERLLAQARAGHSGVLVIRGRPGSGKSALLAHAAHAARAAGGARRLSATGAEAEAGLPFAAAHLLLRPALGHLSALPDVQAEAIKGAFGQARSPRRDRFLIGLAGLSLLAEYAASGPLLCLVDDAHWLDHASADMLQFMARRLDREGIALICAARDGDPALAGLPDLTLGPLSDTDATGLLDERLGPLLAQVAAAAPETRLELRS</sequence>
<keyword evidence="2 4" id="KW-0067">ATP-binding</keyword>
<dbReference type="AlphaFoldDB" id="A0A5S4GQ80"/>
<dbReference type="OrthoDB" id="483at2"/>
<dbReference type="RefSeq" id="WP_138690341.1">
    <property type="nucleotide sequence ID" value="NZ_JBHSAZ010000022.1"/>
</dbReference>
<evidence type="ECO:0000256" key="2">
    <source>
        <dbReference type="ARBA" id="ARBA00022840"/>
    </source>
</evidence>
<organism evidence="4 5">
    <name type="scientific">Nonomuraea zeae</name>
    <dbReference type="NCBI Taxonomy" id="1642303"/>
    <lineage>
        <taxon>Bacteria</taxon>
        <taxon>Bacillati</taxon>
        <taxon>Actinomycetota</taxon>
        <taxon>Actinomycetes</taxon>
        <taxon>Streptosporangiales</taxon>
        <taxon>Streptosporangiaceae</taxon>
        <taxon>Nonomuraea</taxon>
    </lineage>
</organism>
<proteinExistence type="predicted"/>
<dbReference type="GO" id="GO:0005524">
    <property type="term" value="F:ATP binding"/>
    <property type="evidence" value="ECO:0007669"/>
    <property type="project" value="UniProtKB-KW"/>
</dbReference>
<keyword evidence="5" id="KW-1185">Reference proteome</keyword>
<dbReference type="InterPro" id="IPR041664">
    <property type="entry name" value="AAA_16"/>
</dbReference>
<dbReference type="Proteomes" id="UP000306628">
    <property type="component" value="Unassembled WGS sequence"/>
</dbReference>
<comment type="caution">
    <text evidence="4">The sequence shown here is derived from an EMBL/GenBank/DDBJ whole genome shotgun (WGS) entry which is preliminary data.</text>
</comment>
<dbReference type="Pfam" id="PF13191">
    <property type="entry name" value="AAA_16"/>
    <property type="match status" value="1"/>
</dbReference>
<evidence type="ECO:0000259" key="3">
    <source>
        <dbReference type="Pfam" id="PF13191"/>
    </source>
</evidence>
<dbReference type="PANTHER" id="PTHR16305">
    <property type="entry name" value="TESTICULAR SOLUBLE ADENYLYL CYCLASE"/>
    <property type="match status" value="1"/>
</dbReference>
<name>A0A5S4GQ80_9ACTN</name>
<protein>
    <submittedName>
        <fullName evidence="4">ATP-binding protein</fullName>
    </submittedName>
</protein>
<dbReference type="InterPro" id="IPR027417">
    <property type="entry name" value="P-loop_NTPase"/>
</dbReference>
<accession>A0A5S4GQ80</accession>